<dbReference type="eggNOG" id="COG5646">
    <property type="taxonomic scope" value="Bacteria"/>
</dbReference>
<sequence>MPGELEAMLAGLEEPTRAAVVRVYDRARALVPDAVDGLGYGMPALVHRGRPLVAVRPAARHIGLYPFSPAAIDAVRPELVGFALSKGTVRFTPERPVPDDVLDRLLTVRRDEIECA</sequence>
<dbReference type="Proteomes" id="UP000000485">
    <property type="component" value="Chromosome"/>
</dbReference>
<reference evidence="2" key="1">
    <citation type="submission" date="2011-04" db="EMBL/GenBank/DDBJ databases">
        <title>Complete sequence of Cellvibrio gilvus ATCC 13127.</title>
        <authorList>
            <person name="Lucas S."/>
            <person name="Han J."/>
            <person name="Lapidus A."/>
            <person name="Cheng J.-F."/>
            <person name="Goodwin L."/>
            <person name="Pitluck S."/>
            <person name="Peters L."/>
            <person name="Munk A."/>
            <person name="Detter J.C."/>
            <person name="Han C."/>
            <person name="Tapia R."/>
            <person name="Land M."/>
            <person name="Hauser L."/>
            <person name="Kyrpides N."/>
            <person name="Ivanova N."/>
            <person name="Ovchinnikova G."/>
            <person name="Pagani I."/>
            <person name="Mead D."/>
            <person name="Brumm P."/>
            <person name="Woyke T."/>
        </authorList>
    </citation>
    <scope>NUCLEOTIDE SEQUENCE [LARGE SCALE GENOMIC DNA]</scope>
    <source>
        <strain evidence="2">ATCC 13127 / NRRL B-14078</strain>
    </source>
</reference>
<evidence type="ECO:0008006" key="3">
    <source>
        <dbReference type="Google" id="ProtNLM"/>
    </source>
</evidence>
<protein>
    <recommendedName>
        <fullName evidence="3">YdhG-like domain-containing protein</fullName>
    </recommendedName>
</protein>
<dbReference type="KEGG" id="cga:Celgi_2088"/>
<keyword evidence="2" id="KW-1185">Reference proteome</keyword>
<dbReference type="AlphaFoldDB" id="F7ZZU5"/>
<dbReference type="EMBL" id="CP002665">
    <property type="protein sequence ID" value="AEI12588.1"/>
    <property type="molecule type" value="Genomic_DNA"/>
</dbReference>
<dbReference type="SUPFAM" id="SSF159888">
    <property type="entry name" value="YdhG-like"/>
    <property type="match status" value="1"/>
</dbReference>
<proteinExistence type="predicted"/>
<dbReference type="RefSeq" id="WP_013884106.1">
    <property type="nucleotide sequence ID" value="NC_015671.1"/>
</dbReference>
<gene>
    <name evidence="1" type="ordered locus">Celgi_2088</name>
</gene>
<evidence type="ECO:0000313" key="1">
    <source>
        <dbReference type="EMBL" id="AEI12588.1"/>
    </source>
</evidence>
<dbReference type="HOGENOM" id="CLU_128703_3_1_11"/>
<name>F7ZZU5_CELGA</name>
<dbReference type="Gene3D" id="3.90.1150.200">
    <property type="match status" value="1"/>
</dbReference>
<evidence type="ECO:0000313" key="2">
    <source>
        <dbReference type="Proteomes" id="UP000000485"/>
    </source>
</evidence>
<dbReference type="STRING" id="593907.Celgi_2088"/>
<organism evidence="1 2">
    <name type="scientific">Cellulomonas gilvus (strain ATCC 13127 / NRRL B-14078)</name>
    <name type="common">Cellvibrio gilvus</name>
    <dbReference type="NCBI Taxonomy" id="593907"/>
    <lineage>
        <taxon>Bacteria</taxon>
        <taxon>Bacillati</taxon>
        <taxon>Actinomycetota</taxon>
        <taxon>Actinomycetes</taxon>
        <taxon>Micrococcales</taxon>
        <taxon>Cellulomonadaceae</taxon>
        <taxon>Cellulomonas</taxon>
    </lineage>
</organism>
<accession>F7ZZU5</accession>